<protein>
    <submittedName>
        <fullName evidence="1">Uncharacterized protein</fullName>
    </submittedName>
</protein>
<evidence type="ECO:0000313" key="2">
    <source>
        <dbReference type="Proteomes" id="UP000436027"/>
    </source>
</evidence>
<name>A0AAD3X4X9_MICMQ</name>
<dbReference type="EMBL" id="WAAQ01000001">
    <property type="protein sequence ID" value="KAB1886570.1"/>
    <property type="molecule type" value="Genomic_DNA"/>
</dbReference>
<dbReference type="RefSeq" id="WP_151485956.1">
    <property type="nucleotide sequence ID" value="NZ_BAAAIN010000002.1"/>
</dbReference>
<evidence type="ECO:0000313" key="1">
    <source>
        <dbReference type="EMBL" id="KAB1886570.1"/>
    </source>
</evidence>
<reference evidence="1 2" key="1">
    <citation type="submission" date="2019-09" db="EMBL/GenBank/DDBJ databases">
        <title>Whole genome sequencing of Microbacterium maritypicum.</title>
        <authorList>
            <person name="Lenchi N."/>
        </authorList>
    </citation>
    <scope>NUCLEOTIDE SEQUENCE [LARGE SCALE GENOMIC DNA]</scope>
    <source>
        <strain evidence="1 2">DSM 12512</strain>
    </source>
</reference>
<dbReference type="AlphaFoldDB" id="A0AAD3X4X9"/>
<sequence length="579" mass="64547">MQQSRIRWSHLDEATFNELVETLLVREFSGDGLVAMAIDGRGGDGGIDIDVRVKRTDQLVRIFQLKHFPEGFSGGFVKRREQIKRSLTKALAHKPPVWTLVVPRNVTNKERQVVRAMRKGHDVRISFVTPTEMNALLAKHPDIEERFSVDRAVELLRAVNREEAALARPGDLHSEVSRITDRLNSRSEYWGTSFAYEPDGSYTETYFPKRPDALKREPLGANVTLGFTKDDERLKVQWESAMKFGTLERIVLPTRVIHSFEKTGPDWFREVLDQVEIHLGPNGAEHQPMTVRLEARDDAGRVHAVLRGKTTSFAHGFGGYTFDVAMEGGLNQRWILPLDHTEPGTITFSTDFEGHSAREVRRALRFTAASSNTPILAFSLNDAGPTVLTVGEAGTDIPDARFAALIDDVCALEDHFDVALRLPREIDSSDFIWARIMRMVLEGSAVAHPYNGTFGGTLDGTPDETLEALIREGNAILIEQLGFGVELFGEPLEIERVRYYAHHATVDDAEQLNKALADGKGAGMKIALRPIDGLPWLLYAPPLSGVADEVVIPQPWGIEGIREHPGFSRLPQLSQADGR</sequence>
<dbReference type="Proteomes" id="UP000436027">
    <property type="component" value="Unassembled WGS sequence"/>
</dbReference>
<organism evidence="1 2">
    <name type="scientific">Microbacterium maritypicum</name>
    <name type="common">Microbacterium liquefaciens</name>
    <dbReference type="NCBI Taxonomy" id="33918"/>
    <lineage>
        <taxon>Bacteria</taxon>
        <taxon>Bacillati</taxon>
        <taxon>Actinomycetota</taxon>
        <taxon>Actinomycetes</taxon>
        <taxon>Micrococcales</taxon>
        <taxon>Microbacteriaceae</taxon>
        <taxon>Microbacterium</taxon>
    </lineage>
</organism>
<accession>A0AAD3X4X9</accession>
<comment type="caution">
    <text evidence="1">The sequence shown here is derived from an EMBL/GenBank/DDBJ whole genome shotgun (WGS) entry which is preliminary data.</text>
</comment>
<gene>
    <name evidence="1" type="ORF">F6W70_03750</name>
</gene>
<proteinExistence type="predicted"/>